<evidence type="ECO:0000256" key="1">
    <source>
        <dbReference type="ARBA" id="ARBA00022679"/>
    </source>
</evidence>
<name>A0A8J6NRI7_9CHLR</name>
<dbReference type="PANTHER" id="PTHR43420:SF12">
    <property type="entry name" value="N-ACETYLTRANSFERASE DOMAIN-CONTAINING PROTEIN"/>
    <property type="match status" value="1"/>
</dbReference>
<dbReference type="CDD" id="cd04301">
    <property type="entry name" value="NAT_SF"/>
    <property type="match status" value="1"/>
</dbReference>
<dbReference type="EMBL" id="JACNJN010000198">
    <property type="protein sequence ID" value="MBC8336832.1"/>
    <property type="molecule type" value="Genomic_DNA"/>
</dbReference>
<feature type="compositionally biased region" description="Basic and acidic residues" evidence="3">
    <location>
        <begin position="8"/>
        <end position="17"/>
    </location>
</feature>
<protein>
    <submittedName>
        <fullName evidence="5">GNAT family N-acetyltransferase</fullName>
    </submittedName>
</protein>
<keyword evidence="1" id="KW-0808">Transferase</keyword>
<evidence type="ECO:0000256" key="3">
    <source>
        <dbReference type="SAM" id="MobiDB-lite"/>
    </source>
</evidence>
<evidence type="ECO:0000313" key="6">
    <source>
        <dbReference type="Proteomes" id="UP000614469"/>
    </source>
</evidence>
<dbReference type="AlphaFoldDB" id="A0A8J6NRI7"/>
<proteinExistence type="predicted"/>
<dbReference type="PANTHER" id="PTHR43420">
    <property type="entry name" value="ACETYLTRANSFERASE"/>
    <property type="match status" value="1"/>
</dbReference>
<evidence type="ECO:0000259" key="4">
    <source>
        <dbReference type="PROSITE" id="PS51186"/>
    </source>
</evidence>
<accession>A0A8J6NRI7</accession>
<dbReference type="Proteomes" id="UP000614469">
    <property type="component" value="Unassembled WGS sequence"/>
</dbReference>
<organism evidence="5 6">
    <name type="scientific">Candidatus Desulfolinea nitratireducens</name>
    <dbReference type="NCBI Taxonomy" id="2841698"/>
    <lineage>
        <taxon>Bacteria</taxon>
        <taxon>Bacillati</taxon>
        <taxon>Chloroflexota</taxon>
        <taxon>Anaerolineae</taxon>
        <taxon>Anaerolineales</taxon>
        <taxon>Anaerolineales incertae sedis</taxon>
        <taxon>Candidatus Desulfolinea</taxon>
    </lineage>
</organism>
<dbReference type="PROSITE" id="PS51186">
    <property type="entry name" value="GNAT"/>
    <property type="match status" value="1"/>
</dbReference>
<dbReference type="InterPro" id="IPR050680">
    <property type="entry name" value="YpeA/RimI_acetyltransf"/>
</dbReference>
<dbReference type="Pfam" id="PF00583">
    <property type="entry name" value="Acetyltransf_1"/>
    <property type="match status" value="1"/>
</dbReference>
<evidence type="ECO:0000313" key="5">
    <source>
        <dbReference type="EMBL" id="MBC8336832.1"/>
    </source>
</evidence>
<dbReference type="Gene3D" id="3.40.630.30">
    <property type="match status" value="1"/>
</dbReference>
<feature type="region of interest" description="Disordered" evidence="3">
    <location>
        <begin position="7"/>
        <end position="26"/>
    </location>
</feature>
<dbReference type="InterPro" id="IPR016181">
    <property type="entry name" value="Acyl_CoA_acyltransferase"/>
</dbReference>
<dbReference type="SUPFAM" id="SSF55729">
    <property type="entry name" value="Acyl-CoA N-acyltransferases (Nat)"/>
    <property type="match status" value="1"/>
</dbReference>
<evidence type="ECO:0000256" key="2">
    <source>
        <dbReference type="ARBA" id="ARBA00023315"/>
    </source>
</evidence>
<sequence>MLQYIEQEMERDLKEPEPAFNPQNLSFNPWTEDNKAEFYKVYIEAFRTRTDYPMKAEAWNHHFANPKSSDYQPNFSLLALKSDNPVAYAVIHNDESPDVFEPKSAWITQTGVHADYRRQGIGATLLTETMKVLQKAGYQKVKLSVHVDNPGAISLYEYLGFSLVNSFTMYYRTVNA</sequence>
<keyword evidence="2" id="KW-0012">Acyltransferase</keyword>
<comment type="caution">
    <text evidence="5">The sequence shown here is derived from an EMBL/GenBank/DDBJ whole genome shotgun (WGS) entry which is preliminary data.</text>
</comment>
<reference evidence="5 6" key="1">
    <citation type="submission" date="2020-08" db="EMBL/GenBank/DDBJ databases">
        <title>Bridging the membrane lipid divide: bacteria of the FCB group superphylum have the potential to synthesize archaeal ether lipids.</title>
        <authorList>
            <person name="Villanueva L."/>
            <person name="Von Meijenfeldt F.A.B."/>
            <person name="Westbye A.B."/>
            <person name="Yadav S."/>
            <person name="Hopmans E.C."/>
            <person name="Dutilh B.E."/>
            <person name="Sinninghe Damste J.S."/>
        </authorList>
    </citation>
    <scope>NUCLEOTIDE SEQUENCE [LARGE SCALE GENOMIC DNA]</scope>
    <source>
        <strain evidence="5">NIOZ-UU36</strain>
    </source>
</reference>
<gene>
    <name evidence="5" type="ORF">H8E29_16345</name>
</gene>
<dbReference type="InterPro" id="IPR000182">
    <property type="entry name" value="GNAT_dom"/>
</dbReference>
<dbReference type="GO" id="GO:0016747">
    <property type="term" value="F:acyltransferase activity, transferring groups other than amino-acyl groups"/>
    <property type="evidence" value="ECO:0007669"/>
    <property type="project" value="InterPro"/>
</dbReference>
<feature type="domain" description="N-acetyltransferase" evidence="4">
    <location>
        <begin position="25"/>
        <end position="176"/>
    </location>
</feature>